<evidence type="ECO:0000313" key="1">
    <source>
        <dbReference type="EMBL" id="GMG21422.1"/>
    </source>
</evidence>
<dbReference type="Proteomes" id="UP001165063">
    <property type="component" value="Unassembled WGS sequence"/>
</dbReference>
<keyword evidence="2" id="KW-1185">Reference proteome</keyword>
<sequence>MEYCTVHKIWTGFRIQDSGFRIQDSGFRIQDSGFRIQDSGFRIQDSGLMRQGPGPRPQGPAGAQGFTVWRLVSSEYDCTCSYNHSSISQQQIHLSNEISGIIDEIVSKAQLIIEIILMTANFDD</sequence>
<protein>
    <submittedName>
        <fullName evidence="1">Unnamed protein product</fullName>
    </submittedName>
</protein>
<dbReference type="EMBL" id="BSXU01000659">
    <property type="protein sequence ID" value="GMG21422.1"/>
    <property type="molecule type" value="Genomic_DNA"/>
</dbReference>
<evidence type="ECO:0000313" key="2">
    <source>
        <dbReference type="Proteomes" id="UP001165063"/>
    </source>
</evidence>
<name>A0A9W6YNX9_AMBMO</name>
<reference evidence="1" key="1">
    <citation type="submission" date="2023-04" db="EMBL/GenBank/DDBJ databases">
        <title>Ambrosiozyma monospora NBRC 1965.</title>
        <authorList>
            <person name="Ichikawa N."/>
            <person name="Sato H."/>
            <person name="Tonouchi N."/>
        </authorList>
    </citation>
    <scope>NUCLEOTIDE SEQUENCE</scope>
    <source>
        <strain evidence="1">NBRC 1965</strain>
    </source>
</reference>
<comment type="caution">
    <text evidence="1">The sequence shown here is derived from an EMBL/GenBank/DDBJ whole genome shotgun (WGS) entry which is preliminary data.</text>
</comment>
<organism evidence="1 2">
    <name type="scientific">Ambrosiozyma monospora</name>
    <name type="common">Yeast</name>
    <name type="synonym">Endomycopsis monosporus</name>
    <dbReference type="NCBI Taxonomy" id="43982"/>
    <lineage>
        <taxon>Eukaryota</taxon>
        <taxon>Fungi</taxon>
        <taxon>Dikarya</taxon>
        <taxon>Ascomycota</taxon>
        <taxon>Saccharomycotina</taxon>
        <taxon>Pichiomycetes</taxon>
        <taxon>Pichiales</taxon>
        <taxon>Pichiaceae</taxon>
        <taxon>Ambrosiozyma</taxon>
    </lineage>
</organism>
<dbReference type="OrthoDB" id="5407115at2759"/>
<proteinExistence type="predicted"/>
<accession>A0A9W6YNX9</accession>
<gene>
    <name evidence="1" type="ORF">Amon01_000198000</name>
</gene>
<dbReference type="AlphaFoldDB" id="A0A9W6YNX9"/>